<reference evidence="2 3" key="1">
    <citation type="submission" date="2020-03" db="EMBL/GenBank/DDBJ databases">
        <title>Whole genome shotgun sequence of Phytohabitans suffuscus NBRC 105367.</title>
        <authorList>
            <person name="Komaki H."/>
            <person name="Tamura T."/>
        </authorList>
    </citation>
    <scope>NUCLEOTIDE SEQUENCE [LARGE SCALE GENOMIC DNA]</scope>
    <source>
        <strain evidence="2 3">NBRC 105367</strain>
    </source>
</reference>
<evidence type="ECO:0000313" key="3">
    <source>
        <dbReference type="Proteomes" id="UP000503011"/>
    </source>
</evidence>
<dbReference type="InterPro" id="IPR001387">
    <property type="entry name" value="Cro/C1-type_HTH"/>
</dbReference>
<organism evidence="2 3">
    <name type="scientific">Phytohabitans suffuscus</name>
    <dbReference type="NCBI Taxonomy" id="624315"/>
    <lineage>
        <taxon>Bacteria</taxon>
        <taxon>Bacillati</taxon>
        <taxon>Actinomycetota</taxon>
        <taxon>Actinomycetes</taxon>
        <taxon>Micromonosporales</taxon>
        <taxon>Micromonosporaceae</taxon>
    </lineage>
</organism>
<feature type="domain" description="HTH cro/C1-type" evidence="1">
    <location>
        <begin position="77"/>
        <end position="132"/>
    </location>
</feature>
<dbReference type="Proteomes" id="UP000503011">
    <property type="component" value="Chromosome"/>
</dbReference>
<dbReference type="AlphaFoldDB" id="A0A6F8YKU1"/>
<accession>A0A6F8YKU1</accession>
<reference evidence="2 3" key="2">
    <citation type="submission" date="2020-03" db="EMBL/GenBank/DDBJ databases">
        <authorList>
            <person name="Ichikawa N."/>
            <person name="Kimura A."/>
            <person name="Kitahashi Y."/>
            <person name="Uohara A."/>
        </authorList>
    </citation>
    <scope>NUCLEOTIDE SEQUENCE [LARGE SCALE GENOMIC DNA]</scope>
    <source>
        <strain evidence="2 3">NBRC 105367</strain>
    </source>
</reference>
<dbReference type="KEGG" id="psuu:Psuf_038740"/>
<name>A0A6F8YKU1_9ACTN</name>
<dbReference type="EMBL" id="AP022871">
    <property type="protein sequence ID" value="BCB86561.1"/>
    <property type="molecule type" value="Genomic_DNA"/>
</dbReference>
<dbReference type="Pfam" id="PF19054">
    <property type="entry name" value="DUF5753"/>
    <property type="match status" value="1"/>
</dbReference>
<dbReference type="InterPro" id="IPR043917">
    <property type="entry name" value="DUF5753"/>
</dbReference>
<evidence type="ECO:0000313" key="2">
    <source>
        <dbReference type="EMBL" id="BCB86561.1"/>
    </source>
</evidence>
<dbReference type="InterPro" id="IPR010982">
    <property type="entry name" value="Lambda_DNA-bd_dom_sf"/>
</dbReference>
<gene>
    <name evidence="2" type="ORF">Psuf_038740</name>
</gene>
<dbReference type="GO" id="GO:0003677">
    <property type="term" value="F:DNA binding"/>
    <property type="evidence" value="ECO:0007669"/>
    <property type="project" value="InterPro"/>
</dbReference>
<dbReference type="RefSeq" id="WP_173158327.1">
    <property type="nucleotide sequence ID" value="NZ_AP022871.1"/>
</dbReference>
<dbReference type="SMART" id="SM00530">
    <property type="entry name" value="HTH_XRE"/>
    <property type="match status" value="1"/>
</dbReference>
<dbReference type="Pfam" id="PF13560">
    <property type="entry name" value="HTH_31"/>
    <property type="match status" value="1"/>
</dbReference>
<proteinExistence type="predicted"/>
<dbReference type="SUPFAM" id="SSF47413">
    <property type="entry name" value="lambda repressor-like DNA-binding domains"/>
    <property type="match status" value="1"/>
</dbReference>
<dbReference type="CDD" id="cd00093">
    <property type="entry name" value="HTH_XRE"/>
    <property type="match status" value="1"/>
</dbReference>
<keyword evidence="3" id="KW-1185">Reference proteome</keyword>
<evidence type="ECO:0000259" key="1">
    <source>
        <dbReference type="PROSITE" id="PS50943"/>
    </source>
</evidence>
<dbReference type="Gene3D" id="1.10.260.40">
    <property type="entry name" value="lambda repressor-like DNA-binding domains"/>
    <property type="match status" value="1"/>
</dbReference>
<protein>
    <recommendedName>
        <fullName evidence="1">HTH cro/C1-type domain-containing protein</fullName>
    </recommendedName>
</protein>
<dbReference type="PROSITE" id="PS50943">
    <property type="entry name" value="HTH_CROC1"/>
    <property type="match status" value="1"/>
</dbReference>
<sequence length="383" mass="42086">MRDSQCEVGDLLHRNIDISLISDVLSARITEMKIADLLRHIGTGALAVADREAWAGVSMSSRARGPVVAKRQLRRRLRQARVAADKSQTDVAAALDWSPSKILRIENGQVGVQTSDIVALLTQYPQLSSEQVEELVALARESRKATVSSRYRDVLSRPFAEWLDHEAFAAEIIQYETKFVPGVLQTRAYAEAIVRALYGKSVDDTTVGRIVDVRMTRAQTLTGPDGPKMSFIVDEAVLRRAVGNEGGSVGYRVMVEQLRQLQGLNTAGQAAVPAEVNPNLAVQVVPFELGGYQALQSPFEVLGFEDEDDENMLYLELPGGDEVIRDRMDEIIPYMDMFADLQRRLASPDATNDIIDRVIALMEGGRNGIPDPRDATAAKAPAN</sequence>